<accession>A0ABS1SJI9</accession>
<feature type="domain" description="Transglutaminase-like" evidence="2">
    <location>
        <begin position="48"/>
        <end position="152"/>
    </location>
</feature>
<feature type="compositionally biased region" description="Basic and acidic residues" evidence="1">
    <location>
        <begin position="8"/>
        <end position="17"/>
    </location>
</feature>
<keyword evidence="4" id="KW-1185">Reference proteome</keyword>
<sequence>MALTPWYRRPESRRGGGTDHPGSTLPTAILDHASPVIRALVAQARERAVAGDGTAGPASPLATVRAAHALIRDAVRPVTAMEETTPASRVLARGTGSCSQRLGVLESAARAIGVETRVRALSIDGAFWRPRFPRLTFALPDRVLLAWPEFRFDAWRSASELFGPLGCGAGGAFTNSGAETLFEAAGRCAVDWDGRTNGDPADLSTYLRADLGYVTDRDELFARFGQTLCFPSRVIADPVMRRIPA</sequence>
<dbReference type="EMBL" id="QYAC01000009">
    <property type="protein sequence ID" value="MBL3680630.1"/>
    <property type="molecule type" value="Genomic_DNA"/>
</dbReference>
<dbReference type="Proteomes" id="UP001645859">
    <property type="component" value="Unassembled WGS sequence"/>
</dbReference>
<protein>
    <submittedName>
        <fullName evidence="3">Transglutaminase domain-containing protein</fullName>
    </submittedName>
</protein>
<reference evidence="3 4" key="1">
    <citation type="submission" date="2018-09" db="EMBL/GenBank/DDBJ databases">
        <title>Comparative genomics of Leucobacter spp.</title>
        <authorList>
            <person name="Reis A.C."/>
            <person name="Kolvenbach B.A."/>
            <person name="Corvini P.F.X."/>
            <person name="Nunes O.C."/>
        </authorList>
    </citation>
    <scope>NUCLEOTIDE SEQUENCE [LARGE SCALE GENOMIC DNA]</scope>
    <source>
        <strain evidence="3 4">TAN 31504</strain>
    </source>
</reference>
<gene>
    <name evidence="3" type="ORF">D3230_15230</name>
</gene>
<organism evidence="3 4">
    <name type="scientific">Leucobacter chromiireducens subsp. solipictus</name>
    <dbReference type="NCBI Taxonomy" id="398235"/>
    <lineage>
        <taxon>Bacteria</taxon>
        <taxon>Bacillati</taxon>
        <taxon>Actinomycetota</taxon>
        <taxon>Actinomycetes</taxon>
        <taxon>Micrococcales</taxon>
        <taxon>Microbacteriaceae</taxon>
        <taxon>Leucobacter</taxon>
    </lineage>
</organism>
<evidence type="ECO:0000259" key="2">
    <source>
        <dbReference type="Pfam" id="PF01841"/>
    </source>
</evidence>
<evidence type="ECO:0000313" key="4">
    <source>
        <dbReference type="Proteomes" id="UP001645859"/>
    </source>
</evidence>
<feature type="region of interest" description="Disordered" evidence="1">
    <location>
        <begin position="1"/>
        <end position="27"/>
    </location>
</feature>
<dbReference type="InterPro" id="IPR002931">
    <property type="entry name" value="Transglutaminase-like"/>
</dbReference>
<evidence type="ECO:0000313" key="3">
    <source>
        <dbReference type="EMBL" id="MBL3680630.1"/>
    </source>
</evidence>
<evidence type="ECO:0000256" key="1">
    <source>
        <dbReference type="SAM" id="MobiDB-lite"/>
    </source>
</evidence>
<proteinExistence type="predicted"/>
<name>A0ABS1SJI9_9MICO</name>
<comment type="caution">
    <text evidence="3">The sequence shown here is derived from an EMBL/GenBank/DDBJ whole genome shotgun (WGS) entry which is preliminary data.</text>
</comment>
<dbReference type="Pfam" id="PF01841">
    <property type="entry name" value="Transglut_core"/>
    <property type="match status" value="1"/>
</dbReference>